<organism evidence="2 3">
    <name type="scientific">Punica granatum</name>
    <name type="common">Pomegranate</name>
    <dbReference type="NCBI Taxonomy" id="22663"/>
    <lineage>
        <taxon>Eukaryota</taxon>
        <taxon>Viridiplantae</taxon>
        <taxon>Streptophyta</taxon>
        <taxon>Embryophyta</taxon>
        <taxon>Tracheophyta</taxon>
        <taxon>Spermatophyta</taxon>
        <taxon>Magnoliopsida</taxon>
        <taxon>eudicotyledons</taxon>
        <taxon>Gunneridae</taxon>
        <taxon>Pentapetalae</taxon>
        <taxon>rosids</taxon>
        <taxon>malvids</taxon>
        <taxon>Myrtales</taxon>
        <taxon>Lythraceae</taxon>
        <taxon>Punica</taxon>
    </lineage>
</organism>
<reference evidence="2 3" key="1">
    <citation type="submission" date="2017-11" db="EMBL/GenBank/DDBJ databases">
        <title>De-novo sequencing of pomegranate (Punica granatum L.) genome.</title>
        <authorList>
            <person name="Akparov Z."/>
            <person name="Amiraslanov A."/>
            <person name="Hajiyeva S."/>
            <person name="Abbasov M."/>
            <person name="Kaur K."/>
            <person name="Hamwieh A."/>
            <person name="Solovyev V."/>
            <person name="Salamov A."/>
            <person name="Braich B."/>
            <person name="Kosarev P."/>
            <person name="Mahmoud A."/>
            <person name="Hajiyev E."/>
            <person name="Babayeva S."/>
            <person name="Izzatullayeva V."/>
            <person name="Mammadov A."/>
            <person name="Mammadov A."/>
            <person name="Sharifova S."/>
            <person name="Ojaghi J."/>
            <person name="Eynullazada K."/>
            <person name="Bayramov B."/>
            <person name="Abdulazimova A."/>
            <person name="Shahmuradov I."/>
        </authorList>
    </citation>
    <scope>NUCLEOTIDE SEQUENCE [LARGE SCALE GENOMIC DNA]</scope>
    <source>
        <strain evidence="3">cv. AG2017</strain>
        <tissue evidence="2">Leaf</tissue>
    </source>
</reference>
<sequence>MRGQNPKAGPKPNAVNAGPEPDAGPNPDVVNAVSEPDAGPEPDVSVGKRTGLVGVVRARQECVHGQGGGMLARRGRTHSVVLVDVLSVPVLVCGDSVGPSCVDGLCRGTNKRPSKASLTKTKGRLTYCAHPNFVSLGHACARLNATRLGSVHLPGDARRTHVRRSRHLPFYDPKVEGRQVTRV</sequence>
<evidence type="ECO:0000256" key="1">
    <source>
        <dbReference type="SAM" id="MobiDB-lite"/>
    </source>
</evidence>
<dbReference type="AlphaFoldDB" id="A0A2I0J1X8"/>
<protein>
    <submittedName>
        <fullName evidence="2">Uncharacterized protein</fullName>
    </submittedName>
</protein>
<keyword evidence="3" id="KW-1185">Reference proteome</keyword>
<proteinExistence type="predicted"/>
<name>A0A2I0J1X8_PUNGR</name>
<accession>A0A2I0J1X8</accession>
<feature type="region of interest" description="Disordered" evidence="1">
    <location>
        <begin position="1"/>
        <end position="47"/>
    </location>
</feature>
<dbReference type="EMBL" id="PGOL01002155">
    <property type="protein sequence ID" value="PKI50043.1"/>
    <property type="molecule type" value="Genomic_DNA"/>
</dbReference>
<evidence type="ECO:0000313" key="3">
    <source>
        <dbReference type="Proteomes" id="UP000233551"/>
    </source>
</evidence>
<comment type="caution">
    <text evidence="2">The sequence shown here is derived from an EMBL/GenBank/DDBJ whole genome shotgun (WGS) entry which is preliminary data.</text>
</comment>
<dbReference type="Proteomes" id="UP000233551">
    <property type="component" value="Unassembled WGS sequence"/>
</dbReference>
<gene>
    <name evidence="2" type="ORF">CRG98_029569</name>
</gene>
<evidence type="ECO:0000313" key="2">
    <source>
        <dbReference type="EMBL" id="PKI50043.1"/>
    </source>
</evidence>